<comment type="caution">
    <text evidence="2">The sequence shown here is derived from an EMBL/GenBank/DDBJ whole genome shotgun (WGS) entry which is preliminary data.</text>
</comment>
<dbReference type="EMBL" id="JAGKQM010000004">
    <property type="protein sequence ID" value="KAH0930735.1"/>
    <property type="molecule type" value="Genomic_DNA"/>
</dbReference>
<evidence type="ECO:0000256" key="1">
    <source>
        <dbReference type="SAM" id="SignalP"/>
    </source>
</evidence>
<feature type="signal peptide" evidence="1">
    <location>
        <begin position="1"/>
        <end position="33"/>
    </location>
</feature>
<keyword evidence="3" id="KW-1185">Reference proteome</keyword>
<feature type="chain" id="PRO_5045710849" description="Secreted protein" evidence="1">
    <location>
        <begin position="34"/>
        <end position="101"/>
    </location>
</feature>
<accession>A0ABQ8DMY6</accession>
<evidence type="ECO:0008006" key="4">
    <source>
        <dbReference type="Google" id="ProtNLM"/>
    </source>
</evidence>
<organism evidence="2 3">
    <name type="scientific">Brassica napus</name>
    <name type="common">Rape</name>
    <dbReference type="NCBI Taxonomy" id="3708"/>
    <lineage>
        <taxon>Eukaryota</taxon>
        <taxon>Viridiplantae</taxon>
        <taxon>Streptophyta</taxon>
        <taxon>Embryophyta</taxon>
        <taxon>Tracheophyta</taxon>
        <taxon>Spermatophyta</taxon>
        <taxon>Magnoliopsida</taxon>
        <taxon>eudicotyledons</taxon>
        <taxon>Gunneridae</taxon>
        <taxon>Pentapetalae</taxon>
        <taxon>rosids</taxon>
        <taxon>malvids</taxon>
        <taxon>Brassicales</taxon>
        <taxon>Brassicaceae</taxon>
        <taxon>Brassiceae</taxon>
        <taxon>Brassica</taxon>
    </lineage>
</organism>
<name>A0ABQ8DMY6_BRANA</name>
<dbReference type="Proteomes" id="UP000824890">
    <property type="component" value="Unassembled WGS sequence"/>
</dbReference>
<sequence length="101" mass="11292">MSLSHRCDHISTAPERCRVRVFLLASVTSSLLAAVTSPSFDCGCTGMTTSAEKDDGDGPVIRDRCDDLRRRRGSLWQRRLCGGRDEQGRRSRFTVSFKLVN</sequence>
<evidence type="ECO:0000313" key="3">
    <source>
        <dbReference type="Proteomes" id="UP000824890"/>
    </source>
</evidence>
<keyword evidence="1" id="KW-0732">Signal</keyword>
<gene>
    <name evidence="2" type="ORF">HID58_016462</name>
</gene>
<proteinExistence type="predicted"/>
<reference evidence="2 3" key="1">
    <citation type="submission" date="2021-05" db="EMBL/GenBank/DDBJ databases">
        <title>Genome Assembly of Synthetic Allotetraploid Brassica napus Reveals Homoeologous Exchanges between Subgenomes.</title>
        <authorList>
            <person name="Davis J.T."/>
        </authorList>
    </citation>
    <scope>NUCLEOTIDE SEQUENCE [LARGE SCALE GENOMIC DNA]</scope>
    <source>
        <strain evidence="3">cv. Da-Ae</strain>
        <tissue evidence="2">Seedling</tissue>
    </source>
</reference>
<protein>
    <recommendedName>
        <fullName evidence="4">Secreted protein</fullName>
    </recommendedName>
</protein>
<evidence type="ECO:0000313" key="2">
    <source>
        <dbReference type="EMBL" id="KAH0930735.1"/>
    </source>
</evidence>